<name>A0A9Q1BCC9_HOLLE</name>
<dbReference type="PANTHER" id="PTHR46880:SF5">
    <property type="entry name" value="DUF4371 DOMAIN-CONTAINING PROTEIN"/>
    <property type="match status" value="1"/>
</dbReference>
<dbReference type="InterPro" id="IPR012337">
    <property type="entry name" value="RNaseH-like_sf"/>
</dbReference>
<evidence type="ECO:0000313" key="1">
    <source>
        <dbReference type="EMBL" id="KAJ8022551.1"/>
    </source>
</evidence>
<keyword evidence="2" id="KW-1185">Reference proteome</keyword>
<dbReference type="Proteomes" id="UP001152320">
    <property type="component" value="Chromosome 20"/>
</dbReference>
<sequence>MKVLFNTAYFSIKQGMAFSTFPSLCDLQEANGVDVGSNYRNDKGAAQFAHAIAETIHCGLESELKTSSYIAVMSDGSTDISAREQEIVYVRFLQNDIIPKTKCIDEAQRKAKLRTLCLDGASVNMGSVNGVAALEKAQIPELIEIHCVAHNLELAVSDTLKSNDYLESFEDTAINI</sequence>
<protein>
    <recommendedName>
        <fullName evidence="3">DUF4371 domain-containing protein</fullName>
    </recommendedName>
</protein>
<evidence type="ECO:0008006" key="3">
    <source>
        <dbReference type="Google" id="ProtNLM"/>
    </source>
</evidence>
<dbReference type="PANTHER" id="PTHR46880">
    <property type="entry name" value="RAS-ASSOCIATING DOMAIN-CONTAINING PROTEIN"/>
    <property type="match status" value="1"/>
</dbReference>
<accession>A0A9Q1BCC9</accession>
<dbReference type="AlphaFoldDB" id="A0A9Q1BCC9"/>
<reference evidence="1" key="1">
    <citation type="submission" date="2021-10" db="EMBL/GenBank/DDBJ databases">
        <title>Tropical sea cucumber genome reveals ecological adaptation and Cuvierian tubules defense mechanism.</title>
        <authorList>
            <person name="Chen T."/>
        </authorList>
    </citation>
    <scope>NUCLEOTIDE SEQUENCE</scope>
    <source>
        <strain evidence="1">Nanhai2018</strain>
        <tissue evidence="1">Muscle</tissue>
    </source>
</reference>
<dbReference type="SUPFAM" id="SSF53098">
    <property type="entry name" value="Ribonuclease H-like"/>
    <property type="match status" value="1"/>
</dbReference>
<organism evidence="1 2">
    <name type="scientific">Holothuria leucospilota</name>
    <name type="common">Black long sea cucumber</name>
    <name type="synonym">Mertensiothuria leucospilota</name>
    <dbReference type="NCBI Taxonomy" id="206669"/>
    <lineage>
        <taxon>Eukaryota</taxon>
        <taxon>Metazoa</taxon>
        <taxon>Echinodermata</taxon>
        <taxon>Eleutherozoa</taxon>
        <taxon>Echinozoa</taxon>
        <taxon>Holothuroidea</taxon>
        <taxon>Aspidochirotacea</taxon>
        <taxon>Aspidochirotida</taxon>
        <taxon>Holothuriidae</taxon>
        <taxon>Holothuria</taxon>
    </lineage>
</organism>
<gene>
    <name evidence="1" type="ORF">HOLleu_37481</name>
</gene>
<comment type="caution">
    <text evidence="1">The sequence shown here is derived from an EMBL/GenBank/DDBJ whole genome shotgun (WGS) entry which is preliminary data.</text>
</comment>
<dbReference type="EMBL" id="JAIZAY010000020">
    <property type="protein sequence ID" value="KAJ8022551.1"/>
    <property type="molecule type" value="Genomic_DNA"/>
</dbReference>
<proteinExistence type="predicted"/>
<dbReference type="OrthoDB" id="8551997at2759"/>
<evidence type="ECO:0000313" key="2">
    <source>
        <dbReference type="Proteomes" id="UP001152320"/>
    </source>
</evidence>